<dbReference type="PROSITE" id="PS51898">
    <property type="entry name" value="TYR_RECOMBINASE"/>
    <property type="match status" value="1"/>
</dbReference>
<reference evidence="6 7" key="1">
    <citation type="submission" date="2024-02" db="EMBL/GenBank/DDBJ databases">
        <title>New especies of Spiribacter isolated from saline water.</title>
        <authorList>
            <person name="Leon M.J."/>
            <person name="De La Haba R."/>
            <person name="Sanchez-Porro C."/>
            <person name="Ventosa A."/>
        </authorList>
    </citation>
    <scope>NUCLEOTIDE SEQUENCE [LARGE SCALE GENOMIC DNA]</scope>
    <source>
        <strain evidence="7">ag22IC6-196</strain>
    </source>
</reference>
<accession>A0ABV3RY43</accession>
<dbReference type="RefSeq" id="WP_367950935.1">
    <property type="nucleotide sequence ID" value="NZ_JBAKFG010000001.1"/>
</dbReference>
<dbReference type="EMBL" id="JBAKFG010000001">
    <property type="protein sequence ID" value="MEX0372103.1"/>
    <property type="molecule type" value="Genomic_DNA"/>
</dbReference>
<dbReference type="InterPro" id="IPR002104">
    <property type="entry name" value="Integrase_catalytic"/>
</dbReference>
<dbReference type="SUPFAM" id="SSF56349">
    <property type="entry name" value="DNA breaking-rejoining enzymes"/>
    <property type="match status" value="1"/>
</dbReference>
<dbReference type="InterPro" id="IPR050090">
    <property type="entry name" value="Tyrosine_recombinase_XerCD"/>
</dbReference>
<dbReference type="Gene3D" id="1.10.150.130">
    <property type="match status" value="1"/>
</dbReference>
<organism evidence="6 7">
    <name type="scientific">Spiribacter roseus</name>
    <dbReference type="NCBI Taxonomy" id="1855875"/>
    <lineage>
        <taxon>Bacteria</taxon>
        <taxon>Pseudomonadati</taxon>
        <taxon>Pseudomonadota</taxon>
        <taxon>Gammaproteobacteria</taxon>
        <taxon>Chromatiales</taxon>
        <taxon>Ectothiorhodospiraceae</taxon>
        <taxon>Spiribacter</taxon>
    </lineage>
</organism>
<protein>
    <submittedName>
        <fullName evidence="6">Site-specific integrase</fullName>
    </submittedName>
</protein>
<keyword evidence="2" id="KW-0229">DNA integration</keyword>
<dbReference type="PANTHER" id="PTHR30349:SF64">
    <property type="entry name" value="PROPHAGE INTEGRASE INTD-RELATED"/>
    <property type="match status" value="1"/>
</dbReference>
<dbReference type="InterPro" id="IPR011010">
    <property type="entry name" value="DNA_brk_join_enz"/>
</dbReference>
<dbReference type="CDD" id="cd00796">
    <property type="entry name" value="INT_Rci_Hp1_C"/>
    <property type="match status" value="1"/>
</dbReference>
<dbReference type="Gene3D" id="1.10.443.10">
    <property type="entry name" value="Intergrase catalytic core"/>
    <property type="match status" value="1"/>
</dbReference>
<dbReference type="InterPro" id="IPR010998">
    <property type="entry name" value="Integrase_recombinase_N"/>
</dbReference>
<evidence type="ECO:0000256" key="1">
    <source>
        <dbReference type="ARBA" id="ARBA00008857"/>
    </source>
</evidence>
<evidence type="ECO:0000313" key="7">
    <source>
        <dbReference type="Proteomes" id="UP001556636"/>
    </source>
</evidence>
<name>A0ABV3RY43_9GAMM</name>
<dbReference type="InterPro" id="IPR013762">
    <property type="entry name" value="Integrase-like_cat_sf"/>
</dbReference>
<dbReference type="Proteomes" id="UP001556636">
    <property type="component" value="Unassembled WGS sequence"/>
</dbReference>
<keyword evidence="3" id="KW-0238">DNA-binding</keyword>
<gene>
    <name evidence="6" type="ORF">V6X51_01485</name>
</gene>
<evidence type="ECO:0000259" key="5">
    <source>
        <dbReference type="PROSITE" id="PS51898"/>
    </source>
</evidence>
<proteinExistence type="inferred from homology"/>
<evidence type="ECO:0000256" key="3">
    <source>
        <dbReference type="ARBA" id="ARBA00023125"/>
    </source>
</evidence>
<dbReference type="PANTHER" id="PTHR30349">
    <property type="entry name" value="PHAGE INTEGRASE-RELATED"/>
    <property type="match status" value="1"/>
</dbReference>
<comment type="similarity">
    <text evidence="1">Belongs to the 'phage' integrase family.</text>
</comment>
<evidence type="ECO:0000313" key="6">
    <source>
        <dbReference type="EMBL" id="MEX0372103.1"/>
    </source>
</evidence>
<comment type="caution">
    <text evidence="6">The sequence shown here is derived from an EMBL/GenBank/DDBJ whole genome shotgun (WGS) entry which is preliminary data.</text>
</comment>
<evidence type="ECO:0000256" key="4">
    <source>
        <dbReference type="ARBA" id="ARBA00023172"/>
    </source>
</evidence>
<keyword evidence="4" id="KW-0233">DNA recombination</keyword>
<dbReference type="Pfam" id="PF00589">
    <property type="entry name" value="Phage_integrase"/>
    <property type="match status" value="1"/>
</dbReference>
<keyword evidence="7" id="KW-1185">Reference proteome</keyword>
<evidence type="ECO:0000256" key="2">
    <source>
        <dbReference type="ARBA" id="ARBA00022908"/>
    </source>
</evidence>
<feature type="domain" description="Tyr recombinase" evidence="5">
    <location>
        <begin position="151"/>
        <end position="308"/>
    </location>
</feature>
<sequence>MPVFRKGSVWYARVELGGRRVERSAGKGAKRQDAVRLETKIRQDLIKSRLGEKPEFTIAEAMSAHIDEGVAKDTIGHIRAMLPYIEGRLLKDAHIVAREIRVDMLAKGLAPATVVRRLAVLRAVANKAYKEWEWLDDPVGQRIKMPKVQNERHVYLEPAQVRGLAEACPHPDVGKMILVAAYTGLRKGELLRVNEGEAVCRDGLLMLDAKTKTGKPRVIPVPEEVEAIVAKMPLPVSAQILKTNWQKATMACGMKDVRWHDLRHTYASWLVQAKVPLRTVQELMGHTTMAMTQRYSHLADDHLREAVEMMRRSQTPVQNRGRSA</sequence>